<dbReference type="Pfam" id="PF00682">
    <property type="entry name" value="HMGL-like"/>
    <property type="match status" value="1"/>
</dbReference>
<sequence length="371" mass="40206">MVLLNNYKNAVAMVSSSALVTPQGQLEILMANVKVLDVTLRDGGYRNNFDFTDDQARVITTGLADAGVDLCEIGYCKGSFSPQAGHGLTSDVGARYIQTIREAARGRIELAVMVHPRNVSPDDFAMLREQGVSMIRVCLRREQLDDGLATVSLARDHGFSVSANVTHVTSQTPGAVIDTAVRAEGAGADIICCADSNGHMLPTDVHRLFSRLSSRLVVPLGFHAHNNLSLALANAAAAVEAGAEYIDTSVCGMGKGAGNLHLSMLVAYLERVGVSHGYDLVKVIELSETIASLVPQSNMPSPFMDIVLGTYNFPFDVRQRIQETLERFQLTSEYRALEVMHQQDQIARLAPRATLPHAFNKPSRSVLEVSR</sequence>
<evidence type="ECO:0000259" key="2">
    <source>
        <dbReference type="PROSITE" id="PS50991"/>
    </source>
</evidence>
<comment type="caution">
    <text evidence="3">The sequence shown here is derived from an EMBL/GenBank/DDBJ whole genome shotgun (WGS) entry which is preliminary data.</text>
</comment>
<dbReference type="InterPro" id="IPR050073">
    <property type="entry name" value="2-IPM_HCS-like"/>
</dbReference>
<dbReference type="Proteomes" id="UP000277952">
    <property type="component" value="Unassembled WGS sequence"/>
</dbReference>
<evidence type="ECO:0000313" key="4">
    <source>
        <dbReference type="Proteomes" id="UP000277952"/>
    </source>
</evidence>
<dbReference type="GO" id="GO:0009098">
    <property type="term" value="P:L-leucine biosynthetic process"/>
    <property type="evidence" value="ECO:0007669"/>
    <property type="project" value="TreeGrafter"/>
</dbReference>
<dbReference type="InterPro" id="IPR013785">
    <property type="entry name" value="Aldolase_TIM"/>
</dbReference>
<evidence type="ECO:0000256" key="1">
    <source>
        <dbReference type="ARBA" id="ARBA00023211"/>
    </source>
</evidence>
<organism evidence="3 4">
    <name type="scientific">Pseudomonas amygdali pv. morsprunorum</name>
    <dbReference type="NCBI Taxonomy" id="129138"/>
    <lineage>
        <taxon>Bacteria</taxon>
        <taxon>Pseudomonadati</taxon>
        <taxon>Pseudomonadota</taxon>
        <taxon>Gammaproteobacteria</taxon>
        <taxon>Pseudomonadales</taxon>
        <taxon>Pseudomonadaceae</taxon>
        <taxon>Pseudomonas</taxon>
        <taxon>Pseudomonas amygdali</taxon>
    </lineage>
</organism>
<accession>A0A3M2WPG5</accession>
<dbReference type="EMBL" id="RBNS01000188">
    <property type="protein sequence ID" value="RML52648.1"/>
    <property type="molecule type" value="Genomic_DNA"/>
</dbReference>
<dbReference type="PANTHER" id="PTHR10277">
    <property type="entry name" value="HOMOCITRATE SYNTHASE-RELATED"/>
    <property type="match status" value="1"/>
</dbReference>
<dbReference type="InterPro" id="IPR000891">
    <property type="entry name" value="PYR_CT"/>
</dbReference>
<proteinExistence type="predicted"/>
<evidence type="ECO:0000313" key="3">
    <source>
        <dbReference type="EMBL" id="RML52648.1"/>
    </source>
</evidence>
<keyword evidence="1" id="KW-0464">Manganese</keyword>
<name>A0A3M2WPG5_PSEA0</name>
<dbReference type="Gene3D" id="3.20.20.70">
    <property type="entry name" value="Aldolase class I"/>
    <property type="match status" value="1"/>
</dbReference>
<feature type="domain" description="Pyruvate carboxyltransferase" evidence="2">
    <location>
        <begin position="33"/>
        <end position="284"/>
    </location>
</feature>
<gene>
    <name evidence="3" type="ORF">ALQ94_100139</name>
</gene>
<dbReference type="SUPFAM" id="SSF51569">
    <property type="entry name" value="Aldolase"/>
    <property type="match status" value="1"/>
</dbReference>
<protein>
    <submittedName>
        <fullName evidence="3">4-hydroxy-2-oxovalerate aldolase</fullName>
    </submittedName>
</protein>
<dbReference type="PANTHER" id="PTHR10277:SF9">
    <property type="entry name" value="2-ISOPROPYLMALATE SYNTHASE 1, CHLOROPLASTIC-RELATED"/>
    <property type="match status" value="1"/>
</dbReference>
<dbReference type="AlphaFoldDB" id="A0A3M2WPG5"/>
<dbReference type="GO" id="GO:0003852">
    <property type="term" value="F:2-isopropylmalate synthase activity"/>
    <property type="evidence" value="ECO:0007669"/>
    <property type="project" value="TreeGrafter"/>
</dbReference>
<dbReference type="PROSITE" id="PS50991">
    <property type="entry name" value="PYR_CT"/>
    <property type="match status" value="1"/>
</dbReference>
<reference evidence="3 4" key="1">
    <citation type="submission" date="2018-08" db="EMBL/GenBank/DDBJ databases">
        <title>Recombination of ecologically and evolutionarily significant loci maintains genetic cohesion in the Pseudomonas syringae species complex.</title>
        <authorList>
            <person name="Dillon M."/>
            <person name="Thakur S."/>
            <person name="Almeida R.N.D."/>
            <person name="Weir B.S."/>
            <person name="Guttman D.S."/>
        </authorList>
    </citation>
    <scope>NUCLEOTIDE SEQUENCE [LARGE SCALE GENOMIC DNA]</scope>
    <source>
        <strain evidence="3 4">19322</strain>
    </source>
</reference>